<dbReference type="GO" id="GO:0005829">
    <property type="term" value="C:cytosol"/>
    <property type="evidence" value="ECO:0007669"/>
    <property type="project" value="TreeGrafter"/>
</dbReference>
<protein>
    <submittedName>
        <fullName evidence="3">Hydrolase, HAD superfamily</fullName>
    </submittedName>
</protein>
<dbReference type="NCBIfam" id="TIGR01484">
    <property type="entry name" value="HAD-SF-IIB"/>
    <property type="match status" value="1"/>
</dbReference>
<keyword evidence="3" id="KW-0378">Hydrolase</keyword>
<dbReference type="RefSeq" id="WP_036451833.1">
    <property type="nucleotide sequence ID" value="NZ_AWQU01000074.1"/>
</dbReference>
<dbReference type="InterPro" id="IPR023214">
    <property type="entry name" value="HAD_sf"/>
</dbReference>
<dbReference type="EMBL" id="AWQU01000074">
    <property type="protein sequence ID" value="KFB07624.1"/>
    <property type="molecule type" value="Genomic_DNA"/>
</dbReference>
<dbReference type="NCBIfam" id="TIGR00099">
    <property type="entry name" value="Cof-subfamily"/>
    <property type="match status" value="1"/>
</dbReference>
<dbReference type="SUPFAM" id="SSF56784">
    <property type="entry name" value="HAD-like"/>
    <property type="match status" value="1"/>
</dbReference>
<dbReference type="PANTHER" id="PTHR10000:SF8">
    <property type="entry name" value="HAD SUPERFAMILY HYDROLASE-LIKE, TYPE 3"/>
    <property type="match status" value="1"/>
</dbReference>
<evidence type="ECO:0000256" key="1">
    <source>
        <dbReference type="ARBA" id="ARBA00001946"/>
    </source>
</evidence>
<comment type="cofactor">
    <cofactor evidence="1">
        <name>Mg(2+)</name>
        <dbReference type="ChEBI" id="CHEBI:18420"/>
    </cofactor>
</comment>
<dbReference type="Pfam" id="PF08282">
    <property type="entry name" value="Hydrolase_3"/>
    <property type="match status" value="1"/>
</dbReference>
<sequence>MENKKIIFFDLDGTLLNSESQIIKENILEINKIRNKGFFVSIATGRSLGMTIDIVKQLSINVPVVLANGNFIYDPISNNTTILSKPLHKKVKKFYLKYVVKNKGSFAWFTKEKDYFYSSTAKKQKDELLDLSDKIENLSQLSFSEVKKKFFKDDVYHMSIQEKNNLEETRKVFYKLQEKNLCKITIASGSFIDADDLSVNKFAGLKKVLDDLKITDLNNVYCFGDSNNDIEMLKNIPNSIAMGNANEDVKKIASKTIGTNNEPSIANFLKTL</sequence>
<gene>
    <name evidence="3" type="ORF">P271_473</name>
</gene>
<dbReference type="SFLD" id="SFLDG01140">
    <property type="entry name" value="C2.B:_Phosphomannomutase_and_P"/>
    <property type="match status" value="1"/>
</dbReference>
<evidence type="ECO:0000313" key="3">
    <source>
        <dbReference type="EMBL" id="KFB07624.1"/>
    </source>
</evidence>
<dbReference type="Gene3D" id="3.30.1240.10">
    <property type="match status" value="1"/>
</dbReference>
<comment type="caution">
    <text evidence="3">The sequence shown here is derived from an EMBL/GenBank/DDBJ whole genome shotgun (WGS) entry which is preliminary data.</text>
</comment>
<dbReference type="SFLD" id="SFLDS00003">
    <property type="entry name" value="Haloacid_Dehalogenase"/>
    <property type="match status" value="1"/>
</dbReference>
<dbReference type="AlphaFoldDB" id="A0A084U3T8"/>
<evidence type="ECO:0000256" key="2">
    <source>
        <dbReference type="ARBA" id="ARBA00034778"/>
    </source>
</evidence>
<dbReference type="GO" id="GO:0016791">
    <property type="term" value="F:phosphatase activity"/>
    <property type="evidence" value="ECO:0007669"/>
    <property type="project" value="UniProtKB-ARBA"/>
</dbReference>
<dbReference type="InterPro" id="IPR006379">
    <property type="entry name" value="HAD-SF_hydro_IIB"/>
</dbReference>
<dbReference type="Gene3D" id="3.40.50.1000">
    <property type="entry name" value="HAD superfamily/HAD-like"/>
    <property type="match status" value="1"/>
</dbReference>
<proteinExistence type="inferred from homology"/>
<dbReference type="InterPro" id="IPR036412">
    <property type="entry name" value="HAD-like_sf"/>
</dbReference>
<organism evidence="3 4">
    <name type="scientific">Malacoplasma iowae DK-CPA</name>
    <dbReference type="NCBI Taxonomy" id="1394179"/>
    <lineage>
        <taxon>Bacteria</taxon>
        <taxon>Bacillati</taxon>
        <taxon>Mycoplasmatota</taxon>
        <taxon>Mycoplasmoidales</taxon>
        <taxon>Mycoplasmoidaceae</taxon>
        <taxon>Malacoplasma</taxon>
    </lineage>
</organism>
<dbReference type="Proteomes" id="UP000028523">
    <property type="component" value="Unassembled WGS sequence"/>
</dbReference>
<reference evidence="3 4" key="1">
    <citation type="journal article" date="2014" name="PLoS ONE">
        <title>Reduction of Hydrogen Peroxide Accumulation and Toxicity by a Catalase from Mycoplasma iowae.</title>
        <authorList>
            <person name="Pritchard R.E."/>
            <person name="Prassinos A.J."/>
            <person name="Osborne J.D."/>
            <person name="Raviv Z."/>
            <person name="Balish M.F."/>
        </authorList>
    </citation>
    <scope>NUCLEOTIDE SEQUENCE [LARGE SCALE GENOMIC DNA]</scope>
    <source>
        <strain evidence="3 4">DK-CPA</strain>
    </source>
</reference>
<keyword evidence="4" id="KW-1185">Reference proteome</keyword>
<name>A0A084U3T8_MALIO</name>
<evidence type="ECO:0000313" key="4">
    <source>
        <dbReference type="Proteomes" id="UP000028523"/>
    </source>
</evidence>
<dbReference type="PANTHER" id="PTHR10000">
    <property type="entry name" value="PHOSPHOSERINE PHOSPHATASE"/>
    <property type="match status" value="1"/>
</dbReference>
<dbReference type="PROSITE" id="PS01228">
    <property type="entry name" value="COF_1"/>
    <property type="match status" value="1"/>
</dbReference>
<accession>A0A084U3T8</accession>
<dbReference type="InterPro" id="IPR000150">
    <property type="entry name" value="Cof"/>
</dbReference>
<comment type="similarity">
    <text evidence="2">Belongs to the HAD-like hydrolase superfamily. Cof family.</text>
</comment>
<dbReference type="GO" id="GO:0000287">
    <property type="term" value="F:magnesium ion binding"/>
    <property type="evidence" value="ECO:0007669"/>
    <property type="project" value="TreeGrafter"/>
</dbReference>